<dbReference type="PANTHER" id="PTHR47572">
    <property type="entry name" value="LIPOPROTEIN-RELATED"/>
    <property type="match status" value="1"/>
</dbReference>
<gene>
    <name evidence="2" type="ORF">GCM10007913_24550</name>
</gene>
<comment type="caution">
    <text evidence="2">The sequence shown here is derived from an EMBL/GenBank/DDBJ whole genome shotgun (WGS) entry which is preliminary data.</text>
</comment>
<dbReference type="InterPro" id="IPR013658">
    <property type="entry name" value="SGL"/>
</dbReference>
<dbReference type="RefSeq" id="WP_284391181.1">
    <property type="nucleotide sequence ID" value="NZ_BSNG01000001.1"/>
</dbReference>
<sequence length="337" mass="35823">MPLRLPRDTQLSAIGSGLVRPESVLTHSSGLLFCSDWHGNGGIAVVTPTGVVHRIAVADTSLNLRPNGIALEAGGSFIIAHLGAEDGGAFRLHPDGSVDPALLAIDGTPLPPSNFPIRDATGRLWLTVSTRKSPRSEDYRATASSGFIAVQDKNGARIVADGLGYANELAFSADGQHLYVNETFARRLTRYAIAADASLSEPTVIWRFGPGDYPDGVVLDAEGHLWITSIVSNRVIRVAPDGSRAEVIVEDSDQAHLDWAEAAYGTNTMGRPHLDGQPAKTLRNISSLAFGGPGLRRAHLGCLLGDGLFQFDTSVPGLKPLHYDLDISPLLETLDIA</sequence>
<evidence type="ECO:0000259" key="1">
    <source>
        <dbReference type="Pfam" id="PF08450"/>
    </source>
</evidence>
<dbReference type="InterPro" id="IPR011042">
    <property type="entry name" value="6-blade_b-propeller_TolB-like"/>
</dbReference>
<dbReference type="PANTHER" id="PTHR47572:SF5">
    <property type="entry name" value="BLR2277 PROTEIN"/>
    <property type="match status" value="1"/>
</dbReference>
<protein>
    <recommendedName>
        <fullName evidence="1">SMP-30/Gluconolactonase/LRE-like region domain-containing protein</fullName>
    </recommendedName>
</protein>
<dbReference type="Proteomes" id="UP001161406">
    <property type="component" value="Unassembled WGS sequence"/>
</dbReference>
<name>A0ABQ5UER7_9HYPH</name>
<reference evidence="2" key="1">
    <citation type="journal article" date="2014" name="Int. J. Syst. Evol. Microbiol.">
        <title>Complete genome of a new Firmicutes species belonging to the dominant human colonic microbiota ('Ruminococcus bicirculans') reveals two chromosomes and a selective capacity to utilize plant glucans.</title>
        <authorList>
            <consortium name="NISC Comparative Sequencing Program"/>
            <person name="Wegmann U."/>
            <person name="Louis P."/>
            <person name="Goesmann A."/>
            <person name="Henrissat B."/>
            <person name="Duncan S.H."/>
            <person name="Flint H.J."/>
        </authorList>
    </citation>
    <scope>NUCLEOTIDE SEQUENCE</scope>
    <source>
        <strain evidence="2">NBRC 103855</strain>
    </source>
</reference>
<keyword evidence="3" id="KW-1185">Reference proteome</keyword>
<reference evidence="2" key="2">
    <citation type="submission" date="2023-01" db="EMBL/GenBank/DDBJ databases">
        <title>Draft genome sequence of Devosia yakushimensis strain NBRC 103855.</title>
        <authorList>
            <person name="Sun Q."/>
            <person name="Mori K."/>
        </authorList>
    </citation>
    <scope>NUCLEOTIDE SEQUENCE</scope>
    <source>
        <strain evidence="2">NBRC 103855</strain>
    </source>
</reference>
<dbReference type="EMBL" id="BSNG01000001">
    <property type="protein sequence ID" value="GLQ10523.1"/>
    <property type="molecule type" value="Genomic_DNA"/>
</dbReference>
<proteinExistence type="predicted"/>
<accession>A0ABQ5UER7</accession>
<evidence type="ECO:0000313" key="3">
    <source>
        <dbReference type="Proteomes" id="UP001161406"/>
    </source>
</evidence>
<evidence type="ECO:0000313" key="2">
    <source>
        <dbReference type="EMBL" id="GLQ10523.1"/>
    </source>
</evidence>
<dbReference type="Gene3D" id="2.120.10.30">
    <property type="entry name" value="TolB, C-terminal domain"/>
    <property type="match status" value="1"/>
</dbReference>
<organism evidence="2 3">
    <name type="scientific">Devosia yakushimensis</name>
    <dbReference type="NCBI Taxonomy" id="470028"/>
    <lineage>
        <taxon>Bacteria</taxon>
        <taxon>Pseudomonadati</taxon>
        <taxon>Pseudomonadota</taxon>
        <taxon>Alphaproteobacteria</taxon>
        <taxon>Hyphomicrobiales</taxon>
        <taxon>Devosiaceae</taxon>
        <taxon>Devosia</taxon>
    </lineage>
</organism>
<dbReference type="InterPro" id="IPR051262">
    <property type="entry name" value="SMP-30/CGR1_Lactonase"/>
</dbReference>
<feature type="domain" description="SMP-30/Gluconolactonase/LRE-like region" evidence="1">
    <location>
        <begin position="22"/>
        <end position="248"/>
    </location>
</feature>
<dbReference type="SUPFAM" id="SSF63829">
    <property type="entry name" value="Calcium-dependent phosphotriesterase"/>
    <property type="match status" value="1"/>
</dbReference>
<dbReference type="Pfam" id="PF08450">
    <property type="entry name" value="SGL"/>
    <property type="match status" value="1"/>
</dbReference>